<sequence length="462" mass="49888">MNRLHALRLAILAWSLALWGGTAAGDQPGGTNNTPELWLEAKLSPSAPYVQSQSLYTVRLYQAIGLRDLEFRAPAAPLAEIRPIGERIEELTHAGRRYRVTERRYAVLPFASGELALEPAGISAHRGSTPPAAPDIVLDAPRIKPGVRPIPPGAPAGAWLPAHALELAESWSADPATLAAGQPIQRTIRISARGTDASQLPELQVRGDGITAYPAPPALHNRIEGDWNIGVREQTWTMVPARPGAVTVSETRIAWWNVGTHRAEVARLPERSLSIAAAPSRTPDGASGSPIPDSAPSPTPPAPPPSTAGIEHAHAPFGIEPSTAATYLLVIAFAGGLCVALRRRTTAWLRFAHACLCGDARAARSALLQLEAPRPPAAVPKTLGELAFYAPNDCQYRKELARLEQHCYGPHHDTWRNGIALAGSLVMCKLRRRWNKRGQPQPSEHGRRITASRDGRHATRRR</sequence>
<gene>
    <name evidence="5" type="ORF">U5817_01525</name>
</gene>
<organism evidence="5 6">
    <name type="scientific">Aromatoleum evansii</name>
    <name type="common">Azoarcus evansii</name>
    <dbReference type="NCBI Taxonomy" id="59406"/>
    <lineage>
        <taxon>Bacteria</taxon>
        <taxon>Pseudomonadati</taxon>
        <taxon>Pseudomonadota</taxon>
        <taxon>Betaproteobacteria</taxon>
        <taxon>Rhodocyclales</taxon>
        <taxon>Rhodocyclaceae</taxon>
        <taxon>Aromatoleum</taxon>
    </lineage>
</organism>
<dbReference type="InterPro" id="IPR025738">
    <property type="entry name" value="BatD"/>
</dbReference>
<dbReference type="Proteomes" id="UP001626593">
    <property type="component" value="Chromosome"/>
</dbReference>
<feature type="transmembrane region" description="Helical" evidence="2">
    <location>
        <begin position="324"/>
        <end position="341"/>
    </location>
</feature>
<dbReference type="PANTHER" id="PTHR40940:SF1">
    <property type="entry name" value="PROTEIN BATD"/>
    <property type="match status" value="1"/>
</dbReference>
<name>A0ABZ1ARK1_AROEV</name>
<feature type="region of interest" description="Disordered" evidence="1">
    <location>
        <begin position="436"/>
        <end position="462"/>
    </location>
</feature>
<dbReference type="InterPro" id="IPR057699">
    <property type="entry name" value="DUF7939"/>
</dbReference>
<proteinExistence type="predicted"/>
<evidence type="ECO:0000256" key="3">
    <source>
        <dbReference type="SAM" id="SignalP"/>
    </source>
</evidence>
<feature type="domain" description="DUF7939" evidence="4">
    <location>
        <begin position="346"/>
        <end position="425"/>
    </location>
</feature>
<reference evidence="5 6" key="1">
    <citation type="submission" date="2023-12" db="EMBL/GenBank/DDBJ databases">
        <title>A. evansii MAY27, complete genome.</title>
        <authorList>
            <person name="Wang Y."/>
        </authorList>
    </citation>
    <scope>NUCLEOTIDE SEQUENCE [LARGE SCALE GENOMIC DNA]</scope>
    <source>
        <strain evidence="5 6">MAY27</strain>
    </source>
</reference>
<feature type="signal peptide" evidence="3">
    <location>
        <begin position="1"/>
        <end position="24"/>
    </location>
</feature>
<accession>A0ABZ1ARK1</accession>
<evidence type="ECO:0000259" key="4">
    <source>
        <dbReference type="Pfam" id="PF25607"/>
    </source>
</evidence>
<dbReference type="PANTHER" id="PTHR40940">
    <property type="entry name" value="PROTEIN BATD-RELATED"/>
    <property type="match status" value="1"/>
</dbReference>
<evidence type="ECO:0000256" key="1">
    <source>
        <dbReference type="SAM" id="MobiDB-lite"/>
    </source>
</evidence>
<keyword evidence="2" id="KW-1133">Transmembrane helix</keyword>
<dbReference type="Pfam" id="PF25607">
    <property type="entry name" value="DUF7939"/>
    <property type="match status" value="1"/>
</dbReference>
<feature type="region of interest" description="Disordered" evidence="1">
    <location>
        <begin position="276"/>
        <end position="313"/>
    </location>
</feature>
<keyword evidence="2" id="KW-0812">Transmembrane</keyword>
<keyword evidence="2" id="KW-0472">Membrane</keyword>
<protein>
    <recommendedName>
        <fullName evidence="4">DUF7939 domain-containing protein</fullName>
    </recommendedName>
</protein>
<keyword evidence="6" id="KW-1185">Reference proteome</keyword>
<feature type="compositionally biased region" description="Basic and acidic residues" evidence="1">
    <location>
        <begin position="444"/>
        <end position="462"/>
    </location>
</feature>
<feature type="chain" id="PRO_5046881800" description="DUF7939 domain-containing protein" evidence="3">
    <location>
        <begin position="25"/>
        <end position="462"/>
    </location>
</feature>
<feature type="compositionally biased region" description="Pro residues" evidence="1">
    <location>
        <begin position="293"/>
        <end position="306"/>
    </location>
</feature>
<keyword evidence="3" id="KW-0732">Signal</keyword>
<evidence type="ECO:0000313" key="5">
    <source>
        <dbReference type="EMBL" id="WRL46753.1"/>
    </source>
</evidence>
<evidence type="ECO:0000256" key="2">
    <source>
        <dbReference type="SAM" id="Phobius"/>
    </source>
</evidence>
<evidence type="ECO:0000313" key="6">
    <source>
        <dbReference type="Proteomes" id="UP001626593"/>
    </source>
</evidence>
<dbReference type="EMBL" id="CP141259">
    <property type="protein sequence ID" value="WRL46753.1"/>
    <property type="molecule type" value="Genomic_DNA"/>
</dbReference>
<dbReference type="RefSeq" id="WP_407279487.1">
    <property type="nucleotide sequence ID" value="NZ_CP141259.1"/>
</dbReference>